<gene>
    <name evidence="2" type="ORF">FHU37_003288</name>
</gene>
<comment type="caution">
    <text evidence="2">The sequence shown here is derived from an EMBL/GenBank/DDBJ whole genome shotgun (WGS) entry which is preliminary data.</text>
</comment>
<dbReference type="Proteomes" id="UP000567795">
    <property type="component" value="Unassembled WGS sequence"/>
</dbReference>
<evidence type="ECO:0000256" key="1">
    <source>
        <dbReference type="SAM" id="Phobius"/>
    </source>
</evidence>
<evidence type="ECO:0000313" key="3">
    <source>
        <dbReference type="Proteomes" id="UP000567795"/>
    </source>
</evidence>
<feature type="transmembrane region" description="Helical" evidence="1">
    <location>
        <begin position="52"/>
        <end position="73"/>
    </location>
</feature>
<keyword evidence="1" id="KW-0812">Transmembrane</keyword>
<dbReference type="RefSeq" id="WP_179814943.1">
    <property type="nucleotide sequence ID" value="NZ_JACBZD010000001.1"/>
</dbReference>
<protein>
    <submittedName>
        <fullName evidence="2">Heme/copper-type cytochrome/quinol oxidase subunit 1</fullName>
    </submittedName>
</protein>
<sequence length="77" mass="7943">MHLIEWSSLGLVLAVSVGASTLIAFVFALGLRGLSRREAAVERGQAATSATAGAAIAFAACVAIVLFGIYLIVPQFH</sequence>
<keyword evidence="1" id="KW-0472">Membrane</keyword>
<keyword evidence="1" id="KW-1133">Transmembrane helix</keyword>
<feature type="transmembrane region" description="Helical" evidence="1">
    <location>
        <begin position="6"/>
        <end position="31"/>
    </location>
</feature>
<evidence type="ECO:0000313" key="2">
    <source>
        <dbReference type="EMBL" id="NYI06345.1"/>
    </source>
</evidence>
<dbReference type="AlphaFoldDB" id="A0A852ZWK1"/>
<proteinExistence type="predicted"/>
<keyword evidence="3" id="KW-1185">Reference proteome</keyword>
<dbReference type="EMBL" id="JACBZD010000001">
    <property type="protein sequence ID" value="NYI06345.1"/>
    <property type="molecule type" value="Genomic_DNA"/>
</dbReference>
<accession>A0A852ZWK1</accession>
<organism evidence="2 3">
    <name type="scientific">Allostreptomyces psammosilenae</name>
    <dbReference type="NCBI Taxonomy" id="1892865"/>
    <lineage>
        <taxon>Bacteria</taxon>
        <taxon>Bacillati</taxon>
        <taxon>Actinomycetota</taxon>
        <taxon>Actinomycetes</taxon>
        <taxon>Kitasatosporales</taxon>
        <taxon>Streptomycetaceae</taxon>
        <taxon>Allostreptomyces</taxon>
    </lineage>
</organism>
<reference evidence="2 3" key="1">
    <citation type="submission" date="2020-07" db="EMBL/GenBank/DDBJ databases">
        <title>Sequencing the genomes of 1000 actinobacteria strains.</title>
        <authorList>
            <person name="Klenk H.-P."/>
        </authorList>
    </citation>
    <scope>NUCLEOTIDE SEQUENCE [LARGE SCALE GENOMIC DNA]</scope>
    <source>
        <strain evidence="2 3">DSM 42178</strain>
    </source>
</reference>
<name>A0A852ZWK1_9ACTN</name>